<dbReference type="STRING" id="1219058.AOA14_17125"/>
<dbReference type="GO" id="GO:0016020">
    <property type="term" value="C:membrane"/>
    <property type="evidence" value="ECO:0007669"/>
    <property type="project" value="UniProtKB-SubCell"/>
</dbReference>
<evidence type="ECO:0000256" key="2">
    <source>
        <dbReference type="ARBA" id="ARBA00008114"/>
    </source>
</evidence>
<comment type="subcellular location">
    <subcellularLocation>
        <location evidence="1">Membrane</location>
        <topology evidence="1">Multi-pass membrane protein</topology>
    </subcellularLocation>
</comment>
<name>A0A142W468_9SPHN</name>
<keyword evidence="6 7" id="KW-0472">Membrane</keyword>
<sequence length="307" mass="33535">MTVHGGIDPVIAADVRRGERLEWWTLFWMSSVIVLMWLTMGASQAMKSAVIEDFLSLVPAIVFLLAARWERRDPNRRFPFGYRRGNSLAFLIAATALLSVGAFLSYESITTLIRREHPTVGGVTLFGHTVWLGWLMIAALVYSIVPPIILGRIKQPVAERIKDKVLHTDALMQKADWQTGLAGIAGIVGIGLGWWWADATAALFIALSIVKDAIGALDQAVAELLDGTPRKLASNELSDDAEDLIAALKSRYGDVSVRLRETGRYIDAEVDCPSPADVPTAADLMGDDAAWRLASLSFRPEPSDPPA</sequence>
<keyword evidence="4 7" id="KW-0812">Transmembrane</keyword>
<dbReference type="PANTHER" id="PTHR43840">
    <property type="entry name" value="MITOCHONDRIAL METAL TRANSPORTER 1-RELATED"/>
    <property type="match status" value="1"/>
</dbReference>
<feature type="transmembrane region" description="Helical" evidence="7">
    <location>
        <begin position="126"/>
        <end position="145"/>
    </location>
</feature>
<evidence type="ECO:0000256" key="4">
    <source>
        <dbReference type="ARBA" id="ARBA00022692"/>
    </source>
</evidence>
<dbReference type="EMBL" id="CP013342">
    <property type="protein sequence ID" value="AMU96325.1"/>
    <property type="molecule type" value="Genomic_DNA"/>
</dbReference>
<dbReference type="KEGG" id="ster:AOA14_17125"/>
<accession>A0A142W468</accession>
<dbReference type="GO" id="GO:0008324">
    <property type="term" value="F:monoatomic cation transmembrane transporter activity"/>
    <property type="evidence" value="ECO:0007669"/>
    <property type="project" value="InterPro"/>
</dbReference>
<evidence type="ECO:0000256" key="6">
    <source>
        <dbReference type="ARBA" id="ARBA00023136"/>
    </source>
</evidence>
<dbReference type="Proteomes" id="UP000076234">
    <property type="component" value="Chromosome"/>
</dbReference>
<evidence type="ECO:0000259" key="8">
    <source>
        <dbReference type="Pfam" id="PF01545"/>
    </source>
</evidence>
<keyword evidence="5 7" id="KW-1133">Transmembrane helix</keyword>
<feature type="transmembrane region" description="Helical" evidence="7">
    <location>
        <begin position="180"/>
        <end position="197"/>
    </location>
</feature>
<dbReference type="Pfam" id="PF01545">
    <property type="entry name" value="Cation_efflux"/>
    <property type="match status" value="1"/>
</dbReference>
<dbReference type="RefSeq" id="WP_062902669.1">
    <property type="nucleotide sequence ID" value="NZ_CP013342.1"/>
</dbReference>
<feature type="transmembrane region" description="Helical" evidence="7">
    <location>
        <begin position="88"/>
        <end position="106"/>
    </location>
</feature>
<feature type="transmembrane region" description="Helical" evidence="7">
    <location>
        <begin position="49"/>
        <end position="67"/>
    </location>
</feature>
<dbReference type="InterPro" id="IPR002524">
    <property type="entry name" value="Cation_efflux"/>
</dbReference>
<evidence type="ECO:0000313" key="9">
    <source>
        <dbReference type="EMBL" id="AMU96325.1"/>
    </source>
</evidence>
<dbReference type="NCBIfam" id="TIGR01297">
    <property type="entry name" value="CDF"/>
    <property type="match status" value="1"/>
</dbReference>
<organism evidence="9 10">
    <name type="scientific">Sphingopyxis terrae subsp. terrae NBRC 15098</name>
    <dbReference type="NCBI Taxonomy" id="1219058"/>
    <lineage>
        <taxon>Bacteria</taxon>
        <taxon>Pseudomonadati</taxon>
        <taxon>Pseudomonadota</taxon>
        <taxon>Alphaproteobacteria</taxon>
        <taxon>Sphingomonadales</taxon>
        <taxon>Sphingomonadaceae</taxon>
        <taxon>Sphingopyxis</taxon>
    </lineage>
</organism>
<dbReference type="SUPFAM" id="SSF161111">
    <property type="entry name" value="Cation efflux protein transmembrane domain-like"/>
    <property type="match status" value="1"/>
</dbReference>
<evidence type="ECO:0000256" key="3">
    <source>
        <dbReference type="ARBA" id="ARBA00022448"/>
    </source>
</evidence>
<gene>
    <name evidence="9" type="ORF">AOA14_17125</name>
</gene>
<protein>
    <submittedName>
        <fullName evidence="9">Cobalt transporter</fullName>
    </submittedName>
</protein>
<feature type="domain" description="Cation efflux protein transmembrane" evidence="8">
    <location>
        <begin position="33"/>
        <end position="225"/>
    </location>
</feature>
<evidence type="ECO:0000313" key="10">
    <source>
        <dbReference type="Proteomes" id="UP000076234"/>
    </source>
</evidence>
<dbReference type="InterPro" id="IPR027469">
    <property type="entry name" value="Cation_efflux_TMD_sf"/>
</dbReference>
<dbReference type="Gene3D" id="1.20.1510.10">
    <property type="entry name" value="Cation efflux protein transmembrane domain"/>
    <property type="match status" value="1"/>
</dbReference>
<dbReference type="InterPro" id="IPR050291">
    <property type="entry name" value="CDF_Transporter"/>
</dbReference>
<reference evidence="9 10" key="2">
    <citation type="journal article" date="2016" name="Genome Announc.">
        <title>Complete Genome Sequence of Sphingopyxis terrae Strain 203-1 (NBRC 111660), a Polyethylene Glycol Degrader.</title>
        <authorList>
            <person name="Ohtsubo Y."/>
            <person name="Nonoyama S."/>
            <person name="Nagata Y."/>
            <person name="Numata M."/>
            <person name="Tsuchikane K."/>
            <person name="Hosoyama A."/>
            <person name="Yamazoe A."/>
            <person name="Tsuda M."/>
            <person name="Fujita N."/>
            <person name="Kawai F."/>
        </authorList>
    </citation>
    <scope>NUCLEOTIDE SEQUENCE [LARGE SCALE GENOMIC DNA]</scope>
    <source>
        <strain evidence="9 10">203-1</strain>
    </source>
</reference>
<proteinExistence type="inferred from homology"/>
<dbReference type="AlphaFoldDB" id="A0A142W468"/>
<evidence type="ECO:0000256" key="7">
    <source>
        <dbReference type="SAM" id="Phobius"/>
    </source>
</evidence>
<evidence type="ECO:0000256" key="1">
    <source>
        <dbReference type="ARBA" id="ARBA00004141"/>
    </source>
</evidence>
<keyword evidence="3" id="KW-0813">Transport</keyword>
<dbReference type="PANTHER" id="PTHR43840:SF15">
    <property type="entry name" value="MITOCHONDRIAL METAL TRANSPORTER 1-RELATED"/>
    <property type="match status" value="1"/>
</dbReference>
<comment type="similarity">
    <text evidence="2">Belongs to the cation diffusion facilitator (CDF) transporter (TC 2.A.4) family.</text>
</comment>
<evidence type="ECO:0000256" key="5">
    <source>
        <dbReference type="ARBA" id="ARBA00022989"/>
    </source>
</evidence>
<feature type="transmembrane region" description="Helical" evidence="7">
    <location>
        <begin position="23"/>
        <end position="43"/>
    </location>
</feature>
<dbReference type="InterPro" id="IPR058533">
    <property type="entry name" value="Cation_efflux_TM"/>
</dbReference>
<reference evidence="10" key="1">
    <citation type="submission" date="2015-11" db="EMBL/GenBank/DDBJ databases">
        <title>Complete genome sequence of a polyethylene glycol-degrading strain Sphingopyxis terrae strain 203-1 (NBRC 15098).</title>
        <authorList>
            <person name="Yoshiyuki O."/>
            <person name="Shouta N."/>
            <person name="Nagata Y."/>
            <person name="Numata M."/>
            <person name="Tsuchikane K."/>
            <person name="Hosoyama A."/>
            <person name="Yamazoe A."/>
            <person name="Tsuda M."/>
            <person name="Fujita N."/>
            <person name="Kawai F."/>
        </authorList>
    </citation>
    <scope>NUCLEOTIDE SEQUENCE [LARGE SCALE GENOMIC DNA]</scope>
    <source>
        <strain evidence="10">203-1</strain>
    </source>
</reference>